<organism evidence="1 2">
    <name type="scientific">Mycena pura</name>
    <dbReference type="NCBI Taxonomy" id="153505"/>
    <lineage>
        <taxon>Eukaryota</taxon>
        <taxon>Fungi</taxon>
        <taxon>Dikarya</taxon>
        <taxon>Basidiomycota</taxon>
        <taxon>Agaricomycotina</taxon>
        <taxon>Agaricomycetes</taxon>
        <taxon>Agaricomycetidae</taxon>
        <taxon>Agaricales</taxon>
        <taxon>Marasmiineae</taxon>
        <taxon>Mycenaceae</taxon>
        <taxon>Mycena</taxon>
    </lineage>
</organism>
<reference evidence="1" key="1">
    <citation type="submission" date="2023-03" db="EMBL/GenBank/DDBJ databases">
        <title>Massive genome expansion in bonnet fungi (Mycena s.s.) driven by repeated elements and novel gene families across ecological guilds.</title>
        <authorList>
            <consortium name="Lawrence Berkeley National Laboratory"/>
            <person name="Harder C.B."/>
            <person name="Miyauchi S."/>
            <person name="Viragh M."/>
            <person name="Kuo A."/>
            <person name="Thoen E."/>
            <person name="Andreopoulos B."/>
            <person name="Lu D."/>
            <person name="Skrede I."/>
            <person name="Drula E."/>
            <person name="Henrissat B."/>
            <person name="Morin E."/>
            <person name="Kohler A."/>
            <person name="Barry K."/>
            <person name="LaButti K."/>
            <person name="Morin E."/>
            <person name="Salamov A."/>
            <person name="Lipzen A."/>
            <person name="Mereny Z."/>
            <person name="Hegedus B."/>
            <person name="Baldrian P."/>
            <person name="Stursova M."/>
            <person name="Weitz H."/>
            <person name="Taylor A."/>
            <person name="Grigoriev I.V."/>
            <person name="Nagy L.G."/>
            <person name="Martin F."/>
            <person name="Kauserud H."/>
        </authorList>
    </citation>
    <scope>NUCLEOTIDE SEQUENCE</scope>
    <source>
        <strain evidence="1">9144</strain>
    </source>
</reference>
<dbReference type="AlphaFoldDB" id="A0AAD6Y284"/>
<proteinExistence type="predicted"/>
<comment type="caution">
    <text evidence="1">The sequence shown here is derived from an EMBL/GenBank/DDBJ whole genome shotgun (WGS) entry which is preliminary data.</text>
</comment>
<dbReference type="EMBL" id="JARJCW010000077">
    <property type="protein sequence ID" value="KAJ7197568.1"/>
    <property type="molecule type" value="Genomic_DNA"/>
</dbReference>
<keyword evidence="2" id="KW-1185">Reference proteome</keyword>
<gene>
    <name evidence="1" type="ORF">GGX14DRAFT_402498</name>
</gene>
<accession>A0AAD6Y284</accession>
<dbReference type="Proteomes" id="UP001219525">
    <property type="component" value="Unassembled WGS sequence"/>
</dbReference>
<evidence type="ECO:0000313" key="2">
    <source>
        <dbReference type="Proteomes" id="UP001219525"/>
    </source>
</evidence>
<name>A0AAD6Y284_9AGAR</name>
<evidence type="ECO:0000313" key="1">
    <source>
        <dbReference type="EMBL" id="KAJ7197568.1"/>
    </source>
</evidence>
<sequence length="330" mass="37560">MLATYFRVVQHGDTSGQLHRQLRVVPKANPSGLKLTNFYGIRSELCVWGKRLVLFLSRFIMQTQFLLQLFAEQQARTKINFQEAILSITAALWSVLRHHIQVPLIRLMPALEQRDSWVRVRMWIAEAANERRATQYILDTMSYAYGVLRLYSDVRLKKIERASRRAFYRQGFEDRAQIDPLSAEGRKDIEAACHRRRLLIAAGGDTTAAHLAVHCELQCEAAKQGDPVAQREYARLCAIEAGSSDWTWCSTSCGEDDRQDWDWGASSASAAVAAADRADEIEDENEDAAIWSTVRTLPLLPWWMVHPGRDLEEVDDAPSPPRYSKALPFI</sequence>
<protein>
    <submittedName>
        <fullName evidence="1">Uncharacterized protein</fullName>
    </submittedName>
</protein>